<feature type="region of interest" description="Disordered" evidence="1">
    <location>
        <begin position="44"/>
        <end position="77"/>
    </location>
</feature>
<comment type="caution">
    <text evidence="2">The sequence shown here is derived from an EMBL/GenBank/DDBJ whole genome shotgun (WGS) entry which is preliminary data.</text>
</comment>
<evidence type="ECO:0000313" key="3">
    <source>
        <dbReference type="Proteomes" id="UP001168098"/>
    </source>
</evidence>
<reference evidence="2 3" key="1">
    <citation type="journal article" date="2023" name="BMC Biotechnol.">
        <title>Vitis rotundifolia cv Carlos genome sequencing.</title>
        <authorList>
            <person name="Huff M."/>
            <person name="Hulse-Kemp A."/>
            <person name="Scheffler B."/>
            <person name="Youngblood R."/>
            <person name="Simpson S."/>
            <person name="Babiker E."/>
            <person name="Staton M."/>
        </authorList>
    </citation>
    <scope>NUCLEOTIDE SEQUENCE [LARGE SCALE GENOMIC DNA]</scope>
    <source>
        <tissue evidence="2">Leaf</tissue>
    </source>
</reference>
<sequence length="77" mass="8250">MKTFNKVIIWAFISASLWLILTTAVAGGARVHTSLKVAVLMRKGPVPPSAKSSCTHIGGGNRDDDSPCPRSPPFLHH</sequence>
<dbReference type="AlphaFoldDB" id="A0AA38ZX76"/>
<evidence type="ECO:0000256" key="1">
    <source>
        <dbReference type="SAM" id="MobiDB-lite"/>
    </source>
</evidence>
<dbReference type="EMBL" id="JARBHA010000007">
    <property type="protein sequence ID" value="KAJ9695969.1"/>
    <property type="molecule type" value="Genomic_DNA"/>
</dbReference>
<evidence type="ECO:0000313" key="2">
    <source>
        <dbReference type="EMBL" id="KAJ9695969.1"/>
    </source>
</evidence>
<dbReference type="Proteomes" id="UP001168098">
    <property type="component" value="Unassembled WGS sequence"/>
</dbReference>
<proteinExistence type="predicted"/>
<name>A0AA38ZX76_VITRO</name>
<gene>
    <name evidence="2" type="ORF">PVL29_008298</name>
</gene>
<protein>
    <submittedName>
        <fullName evidence="2">Uncharacterized protein</fullName>
    </submittedName>
</protein>
<keyword evidence="3" id="KW-1185">Reference proteome</keyword>
<accession>A0AA38ZX76</accession>
<organism evidence="2 3">
    <name type="scientific">Vitis rotundifolia</name>
    <name type="common">Muscadine grape</name>
    <dbReference type="NCBI Taxonomy" id="103349"/>
    <lineage>
        <taxon>Eukaryota</taxon>
        <taxon>Viridiplantae</taxon>
        <taxon>Streptophyta</taxon>
        <taxon>Embryophyta</taxon>
        <taxon>Tracheophyta</taxon>
        <taxon>Spermatophyta</taxon>
        <taxon>Magnoliopsida</taxon>
        <taxon>eudicotyledons</taxon>
        <taxon>Gunneridae</taxon>
        <taxon>Pentapetalae</taxon>
        <taxon>rosids</taxon>
        <taxon>Vitales</taxon>
        <taxon>Vitaceae</taxon>
        <taxon>Viteae</taxon>
        <taxon>Vitis</taxon>
    </lineage>
</organism>